<evidence type="ECO:0000259" key="2">
    <source>
        <dbReference type="PROSITE" id="PS51272"/>
    </source>
</evidence>
<evidence type="ECO:0000313" key="4">
    <source>
        <dbReference type="Proteomes" id="UP001178662"/>
    </source>
</evidence>
<dbReference type="AlphaFoldDB" id="A0AA95EXN8"/>
<dbReference type="PROSITE" id="PS51272">
    <property type="entry name" value="SLH"/>
    <property type="match status" value="1"/>
</dbReference>
<evidence type="ECO:0000256" key="1">
    <source>
        <dbReference type="SAM" id="SignalP"/>
    </source>
</evidence>
<name>A0AA95EXN8_9BACL</name>
<dbReference type="InterPro" id="IPR001119">
    <property type="entry name" value="SLH_dom"/>
</dbReference>
<dbReference type="InterPro" id="IPR014044">
    <property type="entry name" value="CAP_dom"/>
</dbReference>
<keyword evidence="1" id="KW-0732">Signal</keyword>
<feature type="chain" id="PRO_5041660697" evidence="1">
    <location>
        <begin position="31"/>
        <end position="527"/>
    </location>
</feature>
<dbReference type="EMBL" id="CP119317">
    <property type="protein sequence ID" value="WEK54841.1"/>
    <property type="molecule type" value="Genomic_DNA"/>
</dbReference>
<dbReference type="CDD" id="cd05379">
    <property type="entry name" value="CAP_bacterial"/>
    <property type="match status" value="1"/>
</dbReference>
<dbReference type="InterPro" id="IPR035940">
    <property type="entry name" value="CAP_sf"/>
</dbReference>
<feature type="domain" description="SLH" evidence="2">
    <location>
        <begin position="366"/>
        <end position="429"/>
    </location>
</feature>
<reference evidence="3" key="1">
    <citation type="submission" date="2023-03" db="EMBL/GenBank/DDBJ databases">
        <title>Andean soil-derived lignocellulolytic bacterial consortium as a source of novel taxa and putative plastic-active enzymes.</title>
        <authorList>
            <person name="Diaz-Garcia L."/>
            <person name="Chuvochina M."/>
            <person name="Feuerriegel G."/>
            <person name="Bunk B."/>
            <person name="Sproer C."/>
            <person name="Streit W.R."/>
            <person name="Rodriguez L.M."/>
            <person name="Overmann J."/>
            <person name="Jimenez D.J."/>
        </authorList>
    </citation>
    <scope>NUCLEOTIDE SEQUENCE</scope>
    <source>
        <strain evidence="3">MAG 2441</strain>
    </source>
</reference>
<keyword evidence="4" id="KW-1185">Reference proteome</keyword>
<accession>A0AA95EXN8</accession>
<gene>
    <name evidence="3" type="ORF">P0Y55_01820</name>
</gene>
<dbReference type="Pfam" id="PF00188">
    <property type="entry name" value="CAP"/>
    <property type="match status" value="1"/>
</dbReference>
<protein>
    <submittedName>
        <fullName evidence="3">S-layer homology domain-containing protein</fullName>
    </submittedName>
</protein>
<evidence type="ECO:0000313" key="3">
    <source>
        <dbReference type="EMBL" id="WEK54841.1"/>
    </source>
</evidence>
<organism evidence="3 4">
    <name type="scientific">Candidatus Cohnella colombiensis</name>
    <dbReference type="NCBI Taxonomy" id="3121368"/>
    <lineage>
        <taxon>Bacteria</taxon>
        <taxon>Bacillati</taxon>
        <taxon>Bacillota</taxon>
        <taxon>Bacilli</taxon>
        <taxon>Bacillales</taxon>
        <taxon>Paenibacillaceae</taxon>
        <taxon>Cohnella</taxon>
    </lineage>
</organism>
<dbReference type="Proteomes" id="UP001178662">
    <property type="component" value="Chromosome"/>
</dbReference>
<dbReference type="Gene3D" id="3.40.33.10">
    <property type="entry name" value="CAP"/>
    <property type="match status" value="1"/>
</dbReference>
<feature type="signal peptide" evidence="1">
    <location>
        <begin position="1"/>
        <end position="30"/>
    </location>
</feature>
<dbReference type="SUPFAM" id="SSF55797">
    <property type="entry name" value="PR-1-like"/>
    <property type="match status" value="1"/>
</dbReference>
<sequence>MKKKLHSTKILPVILLVCMLLVLVTPSANATAELTTDTSSGLPSRTGKEIAEQWKKLMSPTSDINKPYQVQPSVSKNHTPGSLKADYLKDAVNAANFYRFISGLPYDLKTSAELNEKAQYGSVLLAANKSLSHRPGQPSNMDDDFYKKGYASTSSANIYSSFGFRTHILIHSIHSYMEDSDVYNLDAVGHRRWILNPMLLNIGLGLAESTSGSKFSAMQVFDRSRTEKVAYNYVAYPAQGAFPIEVFNADYAWSISPNMSMYEIPDASKVTVTLTRTRDKQKKTWKLGEANNKVTSSDAYFNVDETNYGSGPAIIFRPNGIDKYAAGDKFEVVVSGLLTLSGSPAKINYSVEFMSAQNYVAPPKPEEVYPFSDIATHWARDTIIWANNNKIVSGYADGKFKPKEQVSEEEFLKMFIGALAIPVPESDGRWSNKYYVYAGANGYNLLGSSDSAIRLLPMSRLSVAELIASAAGLSYTDDAAIQYLLDNGYSQGKSSATVEGYQGADTLTRAEAVQFLKNLLDAGYMKE</sequence>
<dbReference type="Pfam" id="PF00395">
    <property type="entry name" value="SLH"/>
    <property type="match status" value="1"/>
</dbReference>
<proteinExistence type="predicted"/>